<keyword evidence="1" id="KW-0175">Coiled coil</keyword>
<feature type="region of interest" description="Disordered" evidence="2">
    <location>
        <begin position="178"/>
        <end position="204"/>
    </location>
</feature>
<feature type="compositionally biased region" description="Low complexity" evidence="2">
    <location>
        <begin position="57"/>
        <end position="79"/>
    </location>
</feature>
<comment type="caution">
    <text evidence="5">The sequence shown here is derived from an EMBL/GenBank/DDBJ whole genome shotgun (WGS) entry which is preliminary data.</text>
</comment>
<protein>
    <submittedName>
        <fullName evidence="5">Efflux RND transporter periplasmic adaptor subunit</fullName>
    </submittedName>
</protein>
<evidence type="ECO:0000256" key="3">
    <source>
        <dbReference type="SAM" id="Phobius"/>
    </source>
</evidence>
<keyword evidence="3" id="KW-1133">Transmembrane helix</keyword>
<feature type="signal peptide" evidence="4">
    <location>
        <begin position="1"/>
        <end position="35"/>
    </location>
</feature>
<keyword evidence="3" id="KW-0812">Transmembrane</keyword>
<keyword evidence="6" id="KW-1185">Reference proteome</keyword>
<proteinExistence type="predicted"/>
<keyword evidence="3" id="KW-0472">Membrane</keyword>
<dbReference type="InterPro" id="IPR049886">
    <property type="entry name" value="CFI_box_CTERM_dom"/>
</dbReference>
<evidence type="ECO:0000256" key="2">
    <source>
        <dbReference type="SAM" id="MobiDB-lite"/>
    </source>
</evidence>
<reference evidence="5 6" key="1">
    <citation type="submission" date="2022-07" db="EMBL/GenBank/DDBJ databases">
        <title>Methylomonas rivi sp. nov., Methylomonas rosea sp. nov., Methylomonas aureus sp. nov. and Methylomonas subterranea sp. nov., four novel methanotrophs isolated from a freshwater creek and the deep terrestrial subsurface.</title>
        <authorList>
            <person name="Abin C."/>
            <person name="Sankaranarayanan K."/>
            <person name="Garner C."/>
            <person name="Sindelar R."/>
            <person name="Kotary K."/>
            <person name="Garner R."/>
            <person name="Barclay S."/>
            <person name="Lawson P."/>
            <person name="Krumholz L."/>
        </authorList>
    </citation>
    <scope>NUCLEOTIDE SEQUENCE [LARGE SCALE GENOMIC DNA]</scope>
    <source>
        <strain evidence="5 6">SURF-1</strain>
    </source>
</reference>
<keyword evidence="4" id="KW-0732">Signal</keyword>
<evidence type="ECO:0000313" key="5">
    <source>
        <dbReference type="EMBL" id="MCQ8182089.1"/>
    </source>
</evidence>
<name>A0ABT1UK61_9GAMM</name>
<sequence length="314" mass="35998">MNGHSDNQPKPDFSTRLCLFTILLVAWLCSGGVQAQEPTTRQRVLAPRVQPLSTETQQPQTVQPQPIQIQQQAPASQPALQRLPERTTVQSPQLSQQQFRLRKELEELNRRKKLLEQQALSSRIQLDQKQAQLQQANQPQLKQRLQLEIDRINSHLIDLQRGLEGVDQQRQTLMMQLTGSSDHPDDVEHLPPGQQTSAEDPKRWNPEGRQNMCFIATAAYGSPLAQEVVTLKRFRDRYLLQYRLGRVFVDFYYRHSPPIAGYIAQHQSARTVTRMLLWPVVAALKHPVVFLLSLILALAAWYKIFRKPAITAMA</sequence>
<feature type="chain" id="PRO_5046821276" evidence="4">
    <location>
        <begin position="36"/>
        <end position="314"/>
    </location>
</feature>
<feature type="region of interest" description="Disordered" evidence="2">
    <location>
        <begin position="50"/>
        <end position="79"/>
    </location>
</feature>
<gene>
    <name evidence="5" type="ORF">NP603_13290</name>
</gene>
<organism evidence="5 6">
    <name type="scientific">Methylomonas aurea</name>
    <dbReference type="NCBI Taxonomy" id="2952224"/>
    <lineage>
        <taxon>Bacteria</taxon>
        <taxon>Pseudomonadati</taxon>
        <taxon>Pseudomonadota</taxon>
        <taxon>Gammaproteobacteria</taxon>
        <taxon>Methylococcales</taxon>
        <taxon>Methylococcaceae</taxon>
        <taxon>Methylomonas</taxon>
    </lineage>
</organism>
<dbReference type="RefSeq" id="WP_256611372.1">
    <property type="nucleotide sequence ID" value="NZ_JANIBM010000015.1"/>
</dbReference>
<dbReference type="Proteomes" id="UP001524569">
    <property type="component" value="Unassembled WGS sequence"/>
</dbReference>
<feature type="transmembrane region" description="Helical" evidence="3">
    <location>
        <begin position="276"/>
        <end position="302"/>
    </location>
</feature>
<evidence type="ECO:0000256" key="4">
    <source>
        <dbReference type="SAM" id="SignalP"/>
    </source>
</evidence>
<accession>A0ABT1UK61</accession>
<dbReference type="EMBL" id="JANIBM010000015">
    <property type="protein sequence ID" value="MCQ8182089.1"/>
    <property type="molecule type" value="Genomic_DNA"/>
</dbReference>
<dbReference type="NCBIfam" id="NF041770">
    <property type="entry name" value="CFI_box_CTERM"/>
    <property type="match status" value="1"/>
</dbReference>
<feature type="coiled-coil region" evidence="1">
    <location>
        <begin position="98"/>
        <end position="125"/>
    </location>
</feature>
<evidence type="ECO:0000313" key="6">
    <source>
        <dbReference type="Proteomes" id="UP001524569"/>
    </source>
</evidence>
<evidence type="ECO:0000256" key="1">
    <source>
        <dbReference type="SAM" id="Coils"/>
    </source>
</evidence>